<dbReference type="AlphaFoldDB" id="A0AAF1AHR5"/>
<accession>A0AAF1AHR5</accession>
<dbReference type="EMBL" id="CP090823">
    <property type="protein sequence ID" value="WNS48349.1"/>
    <property type="molecule type" value="Genomic_DNA"/>
</dbReference>
<gene>
    <name evidence="1" type="ORF">LL229_02885</name>
</gene>
<dbReference type="RefSeq" id="WP_082231516.1">
    <property type="nucleotide sequence ID" value="NZ_CP015906.2"/>
</dbReference>
<name>A0AAF1AHR5_LACLL</name>
<proteinExistence type="predicted"/>
<reference evidence="1" key="1">
    <citation type="submission" date="2023-09" db="EMBL/GenBank/DDBJ databases">
        <title>Complete Genomes and Methylome analysis of Lactococcus lactis subs lactis strains.</title>
        <authorList>
            <person name="Fomenkov A."/>
            <person name="McDonnell B."/>
            <person name="Sun L."/>
            <person name="Van Sinderen D."/>
            <person name="Roberts R.J."/>
        </authorList>
    </citation>
    <scope>NUCLEOTIDE SEQUENCE</scope>
    <source>
        <strain evidence="1">229</strain>
    </source>
</reference>
<evidence type="ECO:0000313" key="2">
    <source>
        <dbReference type="Proteomes" id="UP001055586"/>
    </source>
</evidence>
<dbReference type="InterPro" id="IPR007731">
    <property type="entry name" value="DUF669"/>
</dbReference>
<dbReference type="Pfam" id="PF05037">
    <property type="entry name" value="DUF669"/>
    <property type="match status" value="1"/>
</dbReference>
<protein>
    <submittedName>
        <fullName evidence="1">DUF669 domain-containing protein</fullName>
    </submittedName>
</protein>
<sequence length="172" mass="19045">MSLLDIAKEIKNSGFDARKDSANGQDKIPAGSYPVMLRSASFTVAKSGWEMLRYEFDIQDGDQAGRTELAQFGTLEEWNGKNIKWAVERTTKFFQKAVVLSGDEVLISDFEDGAALAEGLQRKAVGSFFILNIEESTSKGKTYRSYDLEEMPGADIAADKKGPEIDDKDLPF</sequence>
<evidence type="ECO:0000313" key="1">
    <source>
        <dbReference type="EMBL" id="WNS48349.1"/>
    </source>
</evidence>
<dbReference type="Proteomes" id="UP001055586">
    <property type="component" value="Chromosome"/>
</dbReference>
<organism evidence="1 2">
    <name type="scientific">Lactococcus lactis subsp. lactis</name>
    <name type="common">Streptococcus lactis</name>
    <dbReference type="NCBI Taxonomy" id="1360"/>
    <lineage>
        <taxon>Bacteria</taxon>
        <taxon>Bacillati</taxon>
        <taxon>Bacillota</taxon>
        <taxon>Bacilli</taxon>
        <taxon>Lactobacillales</taxon>
        <taxon>Streptococcaceae</taxon>
        <taxon>Lactococcus</taxon>
    </lineage>
</organism>